<evidence type="ECO:0000313" key="5">
    <source>
        <dbReference type="Proteomes" id="UP000267187"/>
    </source>
</evidence>
<sequence length="323" mass="36144">MNRLSILVVGMLLAACDNSAIQSGVSRDEGLRYTGELRSFRETFITPPAIERVWQFKVLRMAPEGSLVSQGDPVVWFDPSEPRRRLQEQQSQLAQRQQSIQDKALQLDQTLQELRLNLAEAEMNRDKAQLKASINDPVMPEVERRIYQLDAQIAAEKVREIESSIEQQETSAAAEQTVDEAELVRLQARVASMSQGISQMSLTAPQDGILLYQSGFGGEKFAAGSDVYRALAVVSISDLNFIEVRVAVPERDLRAINLEEPVSLKIDSVDDRSWQGRVKSVSTVYRQQNSAVYADVVVEVVDPDPQVMRPGLKAQIRFEEIGQ</sequence>
<dbReference type="InterPro" id="IPR050465">
    <property type="entry name" value="UPF0194_transport"/>
</dbReference>
<comment type="subcellular location">
    <subcellularLocation>
        <location evidence="1">Cell envelope</location>
    </subcellularLocation>
</comment>
<evidence type="ECO:0000256" key="1">
    <source>
        <dbReference type="ARBA" id="ARBA00004196"/>
    </source>
</evidence>
<comment type="caution">
    <text evidence="4">The sequence shown here is derived from an EMBL/GenBank/DDBJ whole genome shotgun (WGS) entry which is preliminary data.</text>
</comment>
<keyword evidence="5" id="KW-1185">Reference proteome</keyword>
<evidence type="ECO:0000313" key="4">
    <source>
        <dbReference type="EMBL" id="RMA80183.1"/>
    </source>
</evidence>
<proteinExistence type="predicted"/>
<dbReference type="Gene3D" id="2.40.30.170">
    <property type="match status" value="1"/>
</dbReference>
<keyword evidence="2 3" id="KW-0175">Coiled coil</keyword>
<protein>
    <submittedName>
        <fullName evidence="4">CusB/HlyD membrane fusion family barrel-sandwich protein</fullName>
    </submittedName>
</protein>
<dbReference type="RefSeq" id="WP_121876864.1">
    <property type="nucleotide sequence ID" value="NZ_REFJ01000003.1"/>
</dbReference>
<accession>A0A3M0A565</accession>
<dbReference type="EMBL" id="REFJ01000003">
    <property type="protein sequence ID" value="RMA80183.1"/>
    <property type="molecule type" value="Genomic_DNA"/>
</dbReference>
<evidence type="ECO:0000256" key="3">
    <source>
        <dbReference type="SAM" id="Coils"/>
    </source>
</evidence>
<gene>
    <name evidence="4" type="ORF">DFR27_1546</name>
</gene>
<name>A0A3M0A565_9GAMM</name>
<organism evidence="4 5">
    <name type="scientific">Umboniibacter marinipuniceus</name>
    <dbReference type="NCBI Taxonomy" id="569599"/>
    <lineage>
        <taxon>Bacteria</taxon>
        <taxon>Pseudomonadati</taxon>
        <taxon>Pseudomonadota</taxon>
        <taxon>Gammaproteobacteria</taxon>
        <taxon>Cellvibrionales</taxon>
        <taxon>Cellvibrionaceae</taxon>
        <taxon>Umboniibacter</taxon>
    </lineage>
</organism>
<reference evidence="4 5" key="1">
    <citation type="submission" date="2018-10" db="EMBL/GenBank/DDBJ databases">
        <title>Genomic Encyclopedia of Type Strains, Phase IV (KMG-IV): sequencing the most valuable type-strain genomes for metagenomic binning, comparative biology and taxonomic classification.</title>
        <authorList>
            <person name="Goeker M."/>
        </authorList>
    </citation>
    <scope>NUCLEOTIDE SEQUENCE [LARGE SCALE GENOMIC DNA]</scope>
    <source>
        <strain evidence="4 5">DSM 25080</strain>
    </source>
</reference>
<dbReference type="OrthoDB" id="5696526at2"/>
<dbReference type="AlphaFoldDB" id="A0A3M0A565"/>
<feature type="coiled-coil region" evidence="3">
    <location>
        <begin position="83"/>
        <end position="136"/>
    </location>
</feature>
<dbReference type="Proteomes" id="UP000267187">
    <property type="component" value="Unassembled WGS sequence"/>
</dbReference>
<dbReference type="PANTHER" id="PTHR32347">
    <property type="entry name" value="EFFLUX SYSTEM COMPONENT YKNX-RELATED"/>
    <property type="match status" value="1"/>
</dbReference>
<dbReference type="GO" id="GO:0030313">
    <property type="term" value="C:cell envelope"/>
    <property type="evidence" value="ECO:0007669"/>
    <property type="project" value="UniProtKB-SubCell"/>
</dbReference>
<evidence type="ECO:0000256" key="2">
    <source>
        <dbReference type="ARBA" id="ARBA00023054"/>
    </source>
</evidence>